<feature type="compositionally biased region" description="Basic and acidic residues" evidence="2">
    <location>
        <begin position="1643"/>
        <end position="1657"/>
    </location>
</feature>
<evidence type="ECO:0000313" key="5">
    <source>
        <dbReference type="Proteomes" id="UP000550660"/>
    </source>
</evidence>
<feature type="region of interest" description="Disordered" evidence="2">
    <location>
        <begin position="1643"/>
        <end position="1663"/>
    </location>
</feature>
<feature type="non-terminal residue" evidence="4">
    <location>
        <position position="1"/>
    </location>
</feature>
<feature type="compositionally biased region" description="Polar residues" evidence="2">
    <location>
        <begin position="1762"/>
        <end position="1784"/>
    </location>
</feature>
<feature type="compositionally biased region" description="Basic and acidic residues" evidence="2">
    <location>
        <begin position="1129"/>
        <end position="1149"/>
    </location>
</feature>
<feature type="region of interest" description="Disordered" evidence="2">
    <location>
        <begin position="1091"/>
        <end position="1199"/>
    </location>
</feature>
<feature type="non-terminal residue" evidence="4">
    <location>
        <position position="2103"/>
    </location>
</feature>
<feature type="region of interest" description="Disordered" evidence="2">
    <location>
        <begin position="979"/>
        <end position="1009"/>
    </location>
</feature>
<evidence type="ECO:0000256" key="2">
    <source>
        <dbReference type="SAM" id="MobiDB-lite"/>
    </source>
</evidence>
<feature type="region of interest" description="Disordered" evidence="2">
    <location>
        <begin position="1744"/>
        <end position="1784"/>
    </location>
</feature>
<evidence type="ECO:0000259" key="3">
    <source>
        <dbReference type="PROSITE" id="PS51783"/>
    </source>
</evidence>
<organism evidence="4 5">
    <name type="scientific">Trogon melanurus</name>
    <name type="common">Black-tailed trogon</name>
    <dbReference type="NCBI Taxonomy" id="56311"/>
    <lineage>
        <taxon>Eukaryota</taxon>
        <taxon>Metazoa</taxon>
        <taxon>Chordata</taxon>
        <taxon>Craniata</taxon>
        <taxon>Vertebrata</taxon>
        <taxon>Euteleostomi</taxon>
        <taxon>Archelosauria</taxon>
        <taxon>Archosauria</taxon>
        <taxon>Dinosauria</taxon>
        <taxon>Saurischia</taxon>
        <taxon>Theropoda</taxon>
        <taxon>Coelurosauria</taxon>
        <taxon>Aves</taxon>
        <taxon>Neognathae</taxon>
        <taxon>Neoaves</taxon>
        <taxon>Telluraves</taxon>
        <taxon>Coraciimorphae</taxon>
        <taxon>Trogoniformes</taxon>
        <taxon>Trogonidae</taxon>
        <taxon>Trogon</taxon>
    </lineage>
</organism>
<keyword evidence="1" id="KW-0853">WD repeat</keyword>
<feature type="region of interest" description="Disordered" evidence="2">
    <location>
        <begin position="1251"/>
        <end position="1288"/>
    </location>
</feature>
<dbReference type="SUPFAM" id="SSF48371">
    <property type="entry name" value="ARM repeat"/>
    <property type="match status" value="1"/>
</dbReference>
<name>A0A7L0EG35_TROML</name>
<feature type="compositionally biased region" description="Polar residues" evidence="2">
    <location>
        <begin position="1606"/>
        <end position="1615"/>
    </location>
</feature>
<dbReference type="Pfam" id="PF13385">
    <property type="entry name" value="Laminin_G_3"/>
    <property type="match status" value="1"/>
</dbReference>
<dbReference type="Gene3D" id="2.60.120.200">
    <property type="match status" value="1"/>
</dbReference>
<feature type="region of interest" description="Disordered" evidence="2">
    <location>
        <begin position="1"/>
        <end position="32"/>
    </location>
</feature>
<dbReference type="Pfam" id="PF20425">
    <property type="entry name" value="Neurobeachin"/>
    <property type="match status" value="1"/>
</dbReference>
<evidence type="ECO:0000313" key="4">
    <source>
        <dbReference type="EMBL" id="NXJ81884.1"/>
    </source>
</evidence>
<dbReference type="InterPro" id="IPR046852">
    <property type="entry name" value="Neurobeachin_a-sol"/>
</dbReference>
<dbReference type="PANTHER" id="PTHR13743:SF64">
    <property type="entry name" value="LIPOPOLYSACCHARIDE-RESPONSIVE AND BEIGE-LIKE ANCHOR PROTEIN"/>
    <property type="match status" value="1"/>
</dbReference>
<protein>
    <submittedName>
        <fullName evidence="4">LRBA protein</fullName>
    </submittedName>
</protein>
<dbReference type="GO" id="GO:0008104">
    <property type="term" value="P:intracellular protein localization"/>
    <property type="evidence" value="ECO:0007669"/>
    <property type="project" value="TreeGrafter"/>
</dbReference>
<evidence type="ECO:0000256" key="1">
    <source>
        <dbReference type="ARBA" id="ARBA00022574"/>
    </source>
</evidence>
<dbReference type="GO" id="GO:0016020">
    <property type="term" value="C:membrane"/>
    <property type="evidence" value="ECO:0007669"/>
    <property type="project" value="TreeGrafter"/>
</dbReference>
<dbReference type="InterPro" id="IPR011993">
    <property type="entry name" value="PH-like_dom_sf"/>
</dbReference>
<feature type="region of interest" description="Disordered" evidence="2">
    <location>
        <begin position="1544"/>
        <end position="1623"/>
    </location>
</feature>
<sequence>MASEDKQVVQRTGDDGGGGGGKEGNAAEGGSVLQPLNPGVPIRGIKMKFAVLTGLVEVGEVSNRDIVDTVFNLLVGGQFDLEMNFIIQEGEGITCMVDLLDKCDVTCQAEVWSMFTAILKKSIRNLQACTEVGLVEQVLKRIDKADNMIADLLVDMLGVLASYNLTVRELKLFFSKLQGEKGRWPPHAGKLLSVLKHMPQKYGPDAFFNFPGKSAAAIALPPIAKWPYQNGFTFHTWLRMDPVNNINVDKDKPYLYCFRTNKGLGYSAHFVGGCLIVTSIKSKGKGFQHCVKFDFKPQKWYMVTIVHIYNRWKNSELRCYVNGELASYGEITWFVNTSDTFDKCFLGSSETADANRVFCGQMTSVYLFSEALNAAQIFAIYQLGLGYKGTFKFKAESDLFLDEHHKLLLYDGKLSSAIAFMYNPRATDAQLCLESSPKDNPSIFVHSPHALMLQDVKAVLTHSIQSALHSIGGVQVLFPLFAQLDYRQYSSDHIDTTVCSTLLAFIMELLKNSIAMQEQMLSCKGFLVIGYSLEKSSKAHVTRAVLELCLAFSKYLSNLHSGVPLLKQLCDHVLLNPAIWIHIPAQVQLILYTYLSTEFIGTVNIYGAIRRVGTVLLVMHTLKYYYWVVNPQDRSGITPKGVDGPRPTQKEILSLRAFLLMFIKQLVMKDYGIKEDELQAILNYLLTIHEDDNLMDVLQLLVALMSEHPNSMIPAFDQRNGLQVVYKLLASQSEGIRVQALKVMGYFLKHLAPKRKAEVMLGHRLFSLLAERLMLQTSLITMTTYNVLFEILTEQICTQVVHKQHPDPDSTVKIQNPQILKVIAILLRNSPLCPETLEIRRAFLSDMIKLFNNSRENRRSLLQCSVWQEWMLSLCCFNPKTSEEQKITEMVYTIFRILLYHAIKYEWGGWRVWVDTLSITHSKVTFEMHKESLSQMYKEYQGKGSERSGICSSAPIRTISGVSKEAETKGKQQRLEIKDAAAPSSIIDDDRECSTEKEETNTSSYGDQQIHSVSNHKVELDAEDKKTTQDLKAVPCAELSPEPEGIEPSVSEISTGIAEAIEDSLSKADELVEEIGAVTAASLAMQTALERETPASPEMLEKSAVEVEDEDDFVDLKEESSMPLPSEEFAEKNKKHSSDESEVTKEEKTIATQPEPVLLKAEGTASVDGKKQEPTSLPETVSSAVQEVVTQPDSREKKLKEEKVLCSETKTADENANAHMPEPAGASDKRIAKLDVSSVASDTERLELKAHACLETPLPPRSLPESSRQQDSSGQELAAASDGQRRDSRSTVFRIPEFKWSLMHQRLLTDLLFSIETDIQMWRSHSTKTVMDFVNSSDNVVFVHNTIHLISQVMDNMIMACGGILPLLSAATSATHELENIEPTQGLSVEASLTFLQRLINLVDVLIFASSLGFTEIESEKNMSSGGILRQCLRLVCAVAVRNCLECQQHAQMKPVGDTVKNPKPVQGFVGTGKSAAKAMDIVTGGISPIRDHDRLLQDMDINRLRAVVFRDIEDSKQAQFLALAVVYFISVLMVSKYRDILEPQNERRPPNHSQSLKESENENETPATDVENSSAAVGASASTEDSESTASVQRRDSGLGEEPASGQTNSSSSVAEAGPLNVSAGPDAISEVLCTLSLEVNKSQEGRSETETEDSKPAASVPAAKNVNVKDILRSLVSTPADGTAVDAALLPPTFLGVLGDGAAEHPVQFHSFDRSVVVPPKKSTISSSTAAVGTPTNAVSVVSSSESAQAPDLSGESPGKGSSNSKLPSVPTVSSVPEDSASNMSITDRLEHALEKAAPLLREIFVDFAAFLSRTLLGSHGQELLIEGTSLVCMKSSSSVVELVMLLCSQEWQNSIQKNAGLAFIELVNEGRLLSQTMKDHLVRVANEAEFILSRQRAEDINRHAEFESLCAQYSADKREEEKMCHHLIMAAKYRDQVTATQLIQKIINILTDKHGAWGSSAPSRPREFWRLDYWEDDLRRRRRFVRNPLGSTHPEATLKAAGEHAPDEDILVKGKQSIKSQVLGNQNSESEILLEGDDDIMSFMEEREVENLTGPVSLSTPAQLVAPSAVVKGTLSITLSELYFEVDEEDPSFKKIDPKV</sequence>
<reference evidence="4 5" key="1">
    <citation type="submission" date="2019-09" db="EMBL/GenBank/DDBJ databases">
        <title>Bird 10,000 Genomes (B10K) Project - Family phase.</title>
        <authorList>
            <person name="Zhang G."/>
        </authorList>
    </citation>
    <scope>NUCLEOTIDE SEQUENCE [LARGE SCALE GENOMIC DNA]</scope>
    <source>
        <strain evidence="4">B10K-DU-007-40</strain>
        <tissue evidence="4">Mixed tissue sample</tissue>
    </source>
</reference>
<feature type="compositionally biased region" description="Polar residues" evidence="2">
    <location>
        <begin position="1174"/>
        <end position="1192"/>
    </location>
</feature>
<dbReference type="Gene3D" id="1.25.10.10">
    <property type="entry name" value="Leucine-rich Repeat Variant"/>
    <property type="match status" value="1"/>
</dbReference>
<dbReference type="FunFam" id="2.60.120.200:FF:000010">
    <property type="entry name" value="neurobeachin isoform X2"/>
    <property type="match status" value="1"/>
</dbReference>
<dbReference type="InterPro" id="IPR011989">
    <property type="entry name" value="ARM-like"/>
</dbReference>
<feature type="compositionally biased region" description="Low complexity" evidence="2">
    <location>
        <begin position="1580"/>
        <end position="1592"/>
    </location>
</feature>
<dbReference type="InterPro" id="IPR010508">
    <property type="entry name" value="NBEA-like_DUF1088"/>
</dbReference>
<comment type="caution">
    <text evidence="4">The sequence shown here is derived from an EMBL/GenBank/DDBJ whole genome shotgun (WGS) entry which is preliminary data.</text>
</comment>
<dbReference type="InterPro" id="IPR023362">
    <property type="entry name" value="PH-BEACH_dom"/>
</dbReference>
<feature type="compositionally biased region" description="Basic and acidic residues" evidence="2">
    <location>
        <begin position="1091"/>
        <end position="1105"/>
    </location>
</feature>
<dbReference type="Pfam" id="PF06469">
    <property type="entry name" value="DUF1088"/>
    <property type="match status" value="1"/>
</dbReference>
<dbReference type="InterPro" id="IPR016024">
    <property type="entry name" value="ARM-type_fold"/>
</dbReference>
<accession>A0A7L0EG35</accession>
<feature type="domain" description="BEACH-type PH" evidence="3">
    <location>
        <begin position="2054"/>
        <end position="2103"/>
    </location>
</feature>
<dbReference type="InterPro" id="IPR031570">
    <property type="entry name" value="NBEA/BDCP_DUF4704"/>
</dbReference>
<gene>
    <name evidence="4" type="primary">Lrba_2</name>
    <name evidence="4" type="ORF">TROMEL_R05699</name>
</gene>
<dbReference type="Proteomes" id="UP000550660">
    <property type="component" value="Unassembled WGS sequence"/>
</dbReference>
<feature type="region of interest" description="Disordered" evidence="2">
    <location>
        <begin position="1212"/>
        <end position="1231"/>
    </location>
</feature>
<dbReference type="InterPro" id="IPR013320">
    <property type="entry name" value="ConA-like_dom_sf"/>
</dbReference>
<feature type="compositionally biased region" description="Polar residues" evidence="2">
    <location>
        <begin position="1565"/>
        <end position="1576"/>
    </location>
</feature>
<feature type="compositionally biased region" description="Basic and acidic residues" evidence="2">
    <location>
        <begin position="1"/>
        <end position="14"/>
    </location>
</feature>
<dbReference type="GO" id="GO:0005829">
    <property type="term" value="C:cytosol"/>
    <property type="evidence" value="ECO:0007669"/>
    <property type="project" value="TreeGrafter"/>
</dbReference>
<proteinExistence type="predicted"/>
<keyword evidence="5" id="KW-1185">Reference proteome</keyword>
<dbReference type="Gene3D" id="2.30.29.30">
    <property type="entry name" value="Pleckstrin-homology domain (PH domain)/Phosphotyrosine-binding domain (PTB)"/>
    <property type="match status" value="1"/>
</dbReference>
<dbReference type="Pfam" id="PF15787">
    <property type="entry name" value="DUF4704"/>
    <property type="match status" value="1"/>
</dbReference>
<dbReference type="PROSITE" id="PS51783">
    <property type="entry name" value="PH_BEACH"/>
    <property type="match status" value="1"/>
</dbReference>
<feature type="compositionally biased region" description="Basic and acidic residues" evidence="2">
    <location>
        <begin position="1544"/>
        <end position="1561"/>
    </location>
</feature>
<dbReference type="PANTHER" id="PTHR13743">
    <property type="entry name" value="BEIGE/BEACH-RELATED"/>
    <property type="match status" value="1"/>
</dbReference>
<dbReference type="InterPro" id="IPR050865">
    <property type="entry name" value="BEACH_Domain"/>
</dbReference>
<dbReference type="EMBL" id="VXAG01000876">
    <property type="protein sequence ID" value="NXJ81884.1"/>
    <property type="molecule type" value="Genomic_DNA"/>
</dbReference>
<dbReference type="SUPFAM" id="SSF49899">
    <property type="entry name" value="Concanavalin A-like lectins/glucanases"/>
    <property type="match status" value="1"/>
</dbReference>
<dbReference type="GO" id="GO:0019901">
    <property type="term" value="F:protein kinase binding"/>
    <property type="evidence" value="ECO:0007669"/>
    <property type="project" value="TreeGrafter"/>
</dbReference>
<dbReference type="OrthoDB" id="26681at2759"/>